<dbReference type="EMBL" id="CP003418">
    <property type="protein sequence ID" value="AFH47800.1"/>
    <property type="molecule type" value="Genomic_DNA"/>
</dbReference>
<dbReference type="HOGENOM" id="CLU_2633321_0_0_10"/>
<keyword evidence="1" id="KW-0472">Membrane</keyword>
<dbReference type="AlphaFoldDB" id="I0AFP3"/>
<evidence type="ECO:0000313" key="2">
    <source>
        <dbReference type="EMBL" id="AFH47800.1"/>
    </source>
</evidence>
<keyword evidence="1" id="KW-0812">Transmembrane</keyword>
<organism evidence="2 3">
    <name type="scientific">Ignavibacterium album (strain DSM 19864 / JCM 16511 / NBRC 101810 / Mat9-16)</name>
    <dbReference type="NCBI Taxonomy" id="945713"/>
    <lineage>
        <taxon>Bacteria</taxon>
        <taxon>Pseudomonadati</taxon>
        <taxon>Ignavibacteriota</taxon>
        <taxon>Ignavibacteria</taxon>
        <taxon>Ignavibacteriales</taxon>
        <taxon>Ignavibacteriaceae</taxon>
        <taxon>Ignavibacterium</taxon>
    </lineage>
</organism>
<evidence type="ECO:0000256" key="1">
    <source>
        <dbReference type="SAM" id="Phobius"/>
    </source>
</evidence>
<gene>
    <name evidence="2" type="ordered locus">IALB_0086</name>
</gene>
<sequence length="77" mass="9109">MDLTPDLIKVLANGGIAVIIFVIWFVTYKTQSKSYTDLVERLFKQIEQDLKYKELLIGILTRLETKIDIHERRNRNE</sequence>
<dbReference type="STRING" id="945713.IALB_0086"/>
<accession>I0AFP3</accession>
<name>I0AFP3_IGNAJ</name>
<evidence type="ECO:0000313" key="3">
    <source>
        <dbReference type="Proteomes" id="UP000007394"/>
    </source>
</evidence>
<protein>
    <submittedName>
        <fullName evidence="2">Uncharacterized protein</fullName>
    </submittedName>
</protein>
<proteinExistence type="predicted"/>
<reference evidence="2 3" key="1">
    <citation type="journal article" date="2012" name="Front. Microbiol.">
        <title>Complete genome of Ignavibacterium album, a metabolically versatile, flagellated, facultative anaerobe from the phylum Chlorobi.</title>
        <authorList>
            <person name="Liu Z."/>
            <person name="Frigaard N.-U."/>
            <person name="Vogl K."/>
            <person name="Iino T."/>
            <person name="Ohkuma M."/>
            <person name="Overmann J."/>
            <person name="Bryant D.A."/>
        </authorList>
    </citation>
    <scope>NUCLEOTIDE SEQUENCE [LARGE SCALE GENOMIC DNA]</scope>
    <source>
        <strain evidence="3">DSM 19864 / JCM 16511 / NBRC 101810 / Mat9-16</strain>
    </source>
</reference>
<keyword evidence="3" id="KW-1185">Reference proteome</keyword>
<dbReference type="KEGG" id="ial:IALB_0086"/>
<keyword evidence="1" id="KW-1133">Transmembrane helix</keyword>
<dbReference type="Proteomes" id="UP000007394">
    <property type="component" value="Chromosome"/>
</dbReference>
<feature type="transmembrane region" description="Helical" evidence="1">
    <location>
        <begin position="6"/>
        <end position="26"/>
    </location>
</feature>